<proteinExistence type="predicted"/>
<feature type="compositionally biased region" description="Low complexity" evidence="1">
    <location>
        <begin position="84"/>
        <end position="99"/>
    </location>
</feature>
<feature type="chain" id="PRO_5035911792" evidence="3">
    <location>
        <begin position="23"/>
        <end position="115"/>
    </location>
</feature>
<protein>
    <submittedName>
        <fullName evidence="4">Uncharacterized protein</fullName>
    </submittedName>
</protein>
<evidence type="ECO:0000256" key="1">
    <source>
        <dbReference type="SAM" id="MobiDB-lite"/>
    </source>
</evidence>
<evidence type="ECO:0000313" key="5">
    <source>
        <dbReference type="Proteomes" id="UP000077521"/>
    </source>
</evidence>
<organism evidence="4 5">
    <name type="scientific">Tilletia indica</name>
    <dbReference type="NCBI Taxonomy" id="43049"/>
    <lineage>
        <taxon>Eukaryota</taxon>
        <taxon>Fungi</taxon>
        <taxon>Dikarya</taxon>
        <taxon>Basidiomycota</taxon>
        <taxon>Ustilaginomycotina</taxon>
        <taxon>Exobasidiomycetes</taxon>
        <taxon>Tilletiales</taxon>
        <taxon>Tilletiaceae</taxon>
        <taxon>Tilletia</taxon>
    </lineage>
</organism>
<dbReference type="Proteomes" id="UP000077521">
    <property type="component" value="Unassembled WGS sequence"/>
</dbReference>
<reference evidence="4" key="2">
    <citation type="journal article" date="2019" name="IMA Fungus">
        <title>Genome sequencing and comparison of five Tilletia species to identify candidate genes for the detection of regulated species infecting wheat.</title>
        <authorList>
            <person name="Nguyen H.D.T."/>
            <person name="Sultana T."/>
            <person name="Kesanakurti P."/>
            <person name="Hambleton S."/>
        </authorList>
    </citation>
    <scope>NUCLEOTIDE SEQUENCE</scope>
    <source>
        <strain evidence="4">DAOMC 236416</strain>
    </source>
</reference>
<keyword evidence="3" id="KW-0732">Signal</keyword>
<feature type="region of interest" description="Disordered" evidence="1">
    <location>
        <begin position="79"/>
        <end position="115"/>
    </location>
</feature>
<sequence length="115" mass="12318">SALSPLLLLSAFFLLIQLSSVATPTALRLLSPHPAQLCRHSYCSPPSFSSSSSALSPLLLLSALLLLIKGLQVKWDRRSSTLDTSAPASPTPPVTVSTSRISKHTIESLRRRPTS</sequence>
<evidence type="ECO:0000256" key="3">
    <source>
        <dbReference type="SAM" id="SignalP"/>
    </source>
</evidence>
<feature type="signal peptide" evidence="3">
    <location>
        <begin position="1"/>
        <end position="22"/>
    </location>
</feature>
<feature type="compositionally biased region" description="Basic and acidic residues" evidence="1">
    <location>
        <begin position="104"/>
        <end position="115"/>
    </location>
</feature>
<evidence type="ECO:0000313" key="4">
    <source>
        <dbReference type="EMBL" id="KAE8241014.1"/>
    </source>
</evidence>
<evidence type="ECO:0000256" key="2">
    <source>
        <dbReference type="SAM" id="Phobius"/>
    </source>
</evidence>
<reference evidence="4" key="1">
    <citation type="submission" date="2016-04" db="EMBL/GenBank/DDBJ databases">
        <authorList>
            <person name="Nguyen H.D."/>
            <person name="Samba Siva P."/>
            <person name="Cullis J."/>
            <person name="Levesque C.A."/>
            <person name="Hambleton S."/>
        </authorList>
    </citation>
    <scope>NUCLEOTIDE SEQUENCE</scope>
    <source>
        <strain evidence="4">DAOMC 236416</strain>
    </source>
</reference>
<keyword evidence="2" id="KW-1133">Transmembrane helix</keyword>
<comment type="caution">
    <text evidence="4">The sequence shown here is derived from an EMBL/GenBank/DDBJ whole genome shotgun (WGS) entry which is preliminary data.</text>
</comment>
<keyword evidence="2" id="KW-0472">Membrane</keyword>
<accession>A0A8T8SIZ1</accession>
<name>A0A8T8SIZ1_9BASI</name>
<gene>
    <name evidence="4" type="ORF">A4X13_0g7599</name>
</gene>
<feature type="transmembrane region" description="Helical" evidence="2">
    <location>
        <begin position="48"/>
        <end position="68"/>
    </location>
</feature>
<dbReference type="AlphaFoldDB" id="A0A8T8SIZ1"/>
<feature type="non-terminal residue" evidence="4">
    <location>
        <position position="1"/>
    </location>
</feature>
<keyword evidence="2" id="KW-0812">Transmembrane</keyword>
<keyword evidence="5" id="KW-1185">Reference proteome</keyword>
<dbReference type="EMBL" id="LWDF02000987">
    <property type="protein sequence ID" value="KAE8241014.1"/>
    <property type="molecule type" value="Genomic_DNA"/>
</dbReference>